<dbReference type="EMBL" id="CM004472">
    <property type="protein sequence ID" value="OCT85746.1"/>
    <property type="molecule type" value="Genomic_DNA"/>
</dbReference>
<sequence length="87" mass="9922">MTEVVEKNSASWNGHAESFNLCKSLRKVGDMKSIKSLQSRYKDGVHRLDTAECYWMERWIHALLLHHQGGLEKNQVVAGVDVIKTIV</sequence>
<dbReference type="Proteomes" id="UP000694892">
    <property type="component" value="Chromosome 4L"/>
</dbReference>
<evidence type="ECO:0000313" key="1">
    <source>
        <dbReference type="EMBL" id="OCT85746.1"/>
    </source>
</evidence>
<reference evidence="2" key="1">
    <citation type="journal article" date="2016" name="Nature">
        <title>Genome evolution in the allotetraploid frog Xenopus laevis.</title>
        <authorList>
            <person name="Session A.M."/>
            <person name="Uno Y."/>
            <person name="Kwon T."/>
            <person name="Chapman J.A."/>
            <person name="Toyoda A."/>
            <person name="Takahashi S."/>
            <person name="Fukui A."/>
            <person name="Hikosaka A."/>
            <person name="Suzuki A."/>
            <person name="Kondo M."/>
            <person name="van Heeringen S.J."/>
            <person name="Quigley I."/>
            <person name="Heinz S."/>
            <person name="Ogino H."/>
            <person name="Ochi H."/>
            <person name="Hellsten U."/>
            <person name="Lyons J.B."/>
            <person name="Simakov O."/>
            <person name="Putnam N."/>
            <person name="Stites J."/>
            <person name="Kuroki Y."/>
            <person name="Tanaka T."/>
            <person name="Michiue T."/>
            <person name="Watanabe M."/>
            <person name="Bogdanovic O."/>
            <person name="Lister R."/>
            <person name="Georgiou G."/>
            <person name="Paranjpe S.S."/>
            <person name="van Kruijsbergen I."/>
            <person name="Shu S."/>
            <person name="Carlson J."/>
            <person name="Kinoshita T."/>
            <person name="Ohta Y."/>
            <person name="Mawaribuchi S."/>
            <person name="Jenkins J."/>
            <person name="Grimwood J."/>
            <person name="Schmutz J."/>
            <person name="Mitros T."/>
            <person name="Mozaffari S.V."/>
            <person name="Suzuki Y."/>
            <person name="Haramoto Y."/>
            <person name="Yamamoto T.S."/>
            <person name="Takagi C."/>
            <person name="Heald R."/>
            <person name="Miller K."/>
            <person name="Haudenschild C."/>
            <person name="Kitzman J."/>
            <person name="Nakayama T."/>
            <person name="Izutsu Y."/>
            <person name="Robert J."/>
            <person name="Fortriede J."/>
            <person name="Burns K."/>
            <person name="Lotay V."/>
            <person name="Karimi K."/>
            <person name="Yasuoka Y."/>
            <person name="Dichmann D.S."/>
            <person name="Flajnik M.F."/>
            <person name="Houston D.W."/>
            <person name="Shendure J."/>
            <person name="DuPasquier L."/>
            <person name="Vize P.D."/>
            <person name="Zorn A.M."/>
            <person name="Ito M."/>
            <person name="Marcotte E.M."/>
            <person name="Wallingford J.B."/>
            <person name="Ito Y."/>
            <person name="Asashima M."/>
            <person name="Ueno N."/>
            <person name="Matsuda Y."/>
            <person name="Veenstra G.J."/>
            <person name="Fujiyama A."/>
            <person name="Harland R.M."/>
            <person name="Taira M."/>
            <person name="Rokhsar D.S."/>
        </authorList>
    </citation>
    <scope>NUCLEOTIDE SEQUENCE [LARGE SCALE GENOMIC DNA]</scope>
    <source>
        <strain evidence="2">J</strain>
    </source>
</reference>
<gene>
    <name evidence="1" type="ORF">XELAEV_18023918mg</name>
</gene>
<accession>A0A974D7L4</accession>
<organism evidence="1 2">
    <name type="scientific">Xenopus laevis</name>
    <name type="common">African clawed frog</name>
    <dbReference type="NCBI Taxonomy" id="8355"/>
    <lineage>
        <taxon>Eukaryota</taxon>
        <taxon>Metazoa</taxon>
        <taxon>Chordata</taxon>
        <taxon>Craniata</taxon>
        <taxon>Vertebrata</taxon>
        <taxon>Euteleostomi</taxon>
        <taxon>Amphibia</taxon>
        <taxon>Batrachia</taxon>
        <taxon>Anura</taxon>
        <taxon>Pipoidea</taxon>
        <taxon>Pipidae</taxon>
        <taxon>Xenopodinae</taxon>
        <taxon>Xenopus</taxon>
        <taxon>Xenopus</taxon>
    </lineage>
</organism>
<protein>
    <submittedName>
        <fullName evidence="1">Uncharacterized protein</fullName>
    </submittedName>
</protein>
<dbReference type="AlphaFoldDB" id="A0A974D7L4"/>
<proteinExistence type="predicted"/>
<evidence type="ECO:0000313" key="2">
    <source>
        <dbReference type="Proteomes" id="UP000694892"/>
    </source>
</evidence>
<name>A0A974D7L4_XENLA</name>